<organism evidence="1 2">
    <name type="scientific">Solanum commersonii</name>
    <name type="common">Commerson's wild potato</name>
    <name type="synonym">Commerson's nightshade</name>
    <dbReference type="NCBI Taxonomy" id="4109"/>
    <lineage>
        <taxon>Eukaryota</taxon>
        <taxon>Viridiplantae</taxon>
        <taxon>Streptophyta</taxon>
        <taxon>Embryophyta</taxon>
        <taxon>Tracheophyta</taxon>
        <taxon>Spermatophyta</taxon>
        <taxon>Magnoliopsida</taxon>
        <taxon>eudicotyledons</taxon>
        <taxon>Gunneridae</taxon>
        <taxon>Pentapetalae</taxon>
        <taxon>asterids</taxon>
        <taxon>lamiids</taxon>
        <taxon>Solanales</taxon>
        <taxon>Solanaceae</taxon>
        <taxon>Solanoideae</taxon>
        <taxon>Solaneae</taxon>
        <taxon>Solanum</taxon>
    </lineage>
</organism>
<dbReference type="Proteomes" id="UP000824120">
    <property type="component" value="Chromosome 2"/>
</dbReference>
<keyword evidence="2" id="KW-1185">Reference proteome</keyword>
<protein>
    <recommendedName>
        <fullName evidence="3">Reverse transcriptase zinc-binding domain-containing protein</fullName>
    </recommendedName>
</protein>
<evidence type="ECO:0000313" key="2">
    <source>
        <dbReference type="Proteomes" id="UP000824120"/>
    </source>
</evidence>
<evidence type="ECO:0000313" key="1">
    <source>
        <dbReference type="EMBL" id="KAG5620463.1"/>
    </source>
</evidence>
<comment type="caution">
    <text evidence="1">The sequence shown here is derived from an EMBL/GenBank/DDBJ whole genome shotgun (WGS) entry which is preliminary data.</text>
</comment>
<gene>
    <name evidence="1" type="ORF">H5410_005681</name>
</gene>
<accession>A0A9J6A903</accession>
<dbReference type="AlphaFoldDB" id="A0A9J6A903"/>
<evidence type="ECO:0008006" key="3">
    <source>
        <dbReference type="Google" id="ProtNLM"/>
    </source>
</evidence>
<dbReference type="EMBL" id="JACXVP010000002">
    <property type="protein sequence ID" value="KAG5620463.1"/>
    <property type="molecule type" value="Genomic_DNA"/>
</dbReference>
<proteinExistence type="predicted"/>
<name>A0A9J6A903_SOLCO</name>
<sequence>MLCPPPSRICAQLLVSYCDTWQAGRVWKQRPSMREILIKICMVDEVHSCCCNANVQEIVEHLFISCPTTQLLWVSYANDLFLLLLFGRFEKEEIALLMEVYKYNSDRSTKGNPGPSSSAFCIRDCEGE</sequence>
<reference evidence="1 2" key="1">
    <citation type="submission" date="2020-09" db="EMBL/GenBank/DDBJ databases">
        <title>De no assembly of potato wild relative species, Solanum commersonii.</title>
        <authorList>
            <person name="Cho K."/>
        </authorList>
    </citation>
    <scope>NUCLEOTIDE SEQUENCE [LARGE SCALE GENOMIC DNA]</scope>
    <source>
        <strain evidence="1">LZ3.2</strain>
        <tissue evidence="1">Leaf</tissue>
    </source>
</reference>